<dbReference type="FunFam" id="3.40.30.10:FF:000007">
    <property type="entry name" value="Thioredoxin-dependent thiol peroxidase"/>
    <property type="match status" value="1"/>
</dbReference>
<evidence type="ECO:0000256" key="2">
    <source>
        <dbReference type="ARBA" id="ARBA00011245"/>
    </source>
</evidence>
<evidence type="ECO:0000259" key="15">
    <source>
        <dbReference type="PROSITE" id="PS51352"/>
    </source>
</evidence>
<evidence type="ECO:0000256" key="10">
    <source>
        <dbReference type="ARBA" id="ARBA00038489"/>
    </source>
</evidence>
<keyword evidence="6 16" id="KW-0560">Oxidoreductase</keyword>
<dbReference type="PROSITE" id="PS51352">
    <property type="entry name" value="THIOREDOXIN_2"/>
    <property type="match status" value="1"/>
</dbReference>
<reference evidence="16 17" key="1">
    <citation type="submission" date="2019-02" db="EMBL/GenBank/DDBJ databases">
        <authorList>
            <person name="Sun L."/>
            <person name="Pan D."/>
            <person name="Wu X."/>
        </authorList>
    </citation>
    <scope>NUCLEOTIDE SEQUENCE [LARGE SCALE GENOMIC DNA]</scope>
    <source>
        <strain evidence="16 17">JW-1</strain>
    </source>
</reference>
<dbReference type="AlphaFoldDB" id="A0A4P6KD18"/>
<dbReference type="InterPro" id="IPR036249">
    <property type="entry name" value="Thioredoxin-like_sf"/>
</dbReference>
<dbReference type="InterPro" id="IPR000866">
    <property type="entry name" value="AhpC/TSA"/>
</dbReference>
<evidence type="ECO:0000313" key="17">
    <source>
        <dbReference type="Proteomes" id="UP000289260"/>
    </source>
</evidence>
<feature type="domain" description="Thioredoxin" evidence="15">
    <location>
        <begin position="7"/>
        <end position="159"/>
    </location>
</feature>
<dbReference type="InterPro" id="IPR013766">
    <property type="entry name" value="Thioredoxin_domain"/>
</dbReference>
<dbReference type="EMBL" id="CP035806">
    <property type="protein sequence ID" value="QBE47801.1"/>
    <property type="molecule type" value="Genomic_DNA"/>
</dbReference>
<evidence type="ECO:0000256" key="11">
    <source>
        <dbReference type="ARBA" id="ARBA00041373"/>
    </source>
</evidence>
<keyword evidence="4 16" id="KW-0575">Peroxidase</keyword>
<dbReference type="EC" id="1.11.1.24" evidence="3"/>
<evidence type="ECO:0000256" key="7">
    <source>
        <dbReference type="ARBA" id="ARBA00023157"/>
    </source>
</evidence>
<keyword evidence="8" id="KW-0676">Redox-active center</keyword>
<dbReference type="SUPFAM" id="SSF52833">
    <property type="entry name" value="Thioredoxin-like"/>
    <property type="match status" value="1"/>
</dbReference>
<dbReference type="KEGG" id="ltr:EVS81_02290"/>
<dbReference type="InterPro" id="IPR024706">
    <property type="entry name" value="Peroxiredoxin_AhpC-typ"/>
</dbReference>
<dbReference type="CDD" id="cd03017">
    <property type="entry name" value="PRX_BCP"/>
    <property type="match status" value="1"/>
</dbReference>
<comment type="catalytic activity">
    <reaction evidence="12">
        <text>a hydroperoxide + [thioredoxin]-dithiol = an alcohol + [thioredoxin]-disulfide + H2O</text>
        <dbReference type="Rhea" id="RHEA:62620"/>
        <dbReference type="Rhea" id="RHEA-COMP:10698"/>
        <dbReference type="Rhea" id="RHEA-COMP:10700"/>
        <dbReference type="ChEBI" id="CHEBI:15377"/>
        <dbReference type="ChEBI" id="CHEBI:29950"/>
        <dbReference type="ChEBI" id="CHEBI:30879"/>
        <dbReference type="ChEBI" id="CHEBI:35924"/>
        <dbReference type="ChEBI" id="CHEBI:50058"/>
        <dbReference type="EC" id="1.11.1.24"/>
    </reaction>
</comment>
<evidence type="ECO:0000256" key="5">
    <source>
        <dbReference type="ARBA" id="ARBA00022862"/>
    </source>
</evidence>
<comment type="similarity">
    <text evidence="10">Belongs to the peroxiredoxin family. BCP/PrxQ subfamily.</text>
</comment>
<comment type="function">
    <text evidence="1">Thiol-specific peroxidase that catalyzes the reduction of hydrogen peroxide and organic hydroperoxides to water and alcohols, respectively. Plays a role in cell protection against oxidative stress by detoxifying peroxides and as sensor of hydrogen peroxide-mediated signaling events.</text>
</comment>
<proteinExistence type="inferred from homology"/>
<evidence type="ECO:0000256" key="13">
    <source>
        <dbReference type="PIRSR" id="PIRSR000239-1"/>
    </source>
</evidence>
<evidence type="ECO:0000256" key="12">
    <source>
        <dbReference type="ARBA" id="ARBA00049091"/>
    </source>
</evidence>
<dbReference type="PIRSF" id="PIRSF000239">
    <property type="entry name" value="AHPC"/>
    <property type="match status" value="1"/>
</dbReference>
<feature type="region of interest" description="Disordered" evidence="14">
    <location>
        <begin position="1"/>
        <end position="22"/>
    </location>
</feature>
<accession>A0A4P6KD18</accession>
<evidence type="ECO:0000256" key="8">
    <source>
        <dbReference type="ARBA" id="ARBA00023284"/>
    </source>
</evidence>
<gene>
    <name evidence="16" type="ORF">EVS81_02290</name>
</gene>
<dbReference type="GO" id="GO:0034599">
    <property type="term" value="P:cellular response to oxidative stress"/>
    <property type="evidence" value="ECO:0007669"/>
    <property type="project" value="TreeGrafter"/>
</dbReference>
<dbReference type="NCBIfam" id="NF006960">
    <property type="entry name" value="PRK09437.1"/>
    <property type="match status" value="1"/>
</dbReference>
<dbReference type="InterPro" id="IPR050924">
    <property type="entry name" value="Peroxiredoxin_BCP/PrxQ"/>
</dbReference>
<dbReference type="PANTHER" id="PTHR42801">
    <property type="entry name" value="THIOREDOXIN-DEPENDENT PEROXIDE REDUCTASE"/>
    <property type="match status" value="1"/>
</dbReference>
<dbReference type="GO" id="GO:0008379">
    <property type="term" value="F:thioredoxin peroxidase activity"/>
    <property type="evidence" value="ECO:0007669"/>
    <property type="project" value="TreeGrafter"/>
</dbReference>
<keyword evidence="7" id="KW-1015">Disulfide bond</keyword>
<evidence type="ECO:0000256" key="1">
    <source>
        <dbReference type="ARBA" id="ARBA00003330"/>
    </source>
</evidence>
<organism evidence="16 17">
    <name type="scientific">Leucobacter triazinivorans</name>
    <dbReference type="NCBI Taxonomy" id="1784719"/>
    <lineage>
        <taxon>Bacteria</taxon>
        <taxon>Bacillati</taxon>
        <taxon>Actinomycetota</taxon>
        <taxon>Actinomycetes</taxon>
        <taxon>Micrococcales</taxon>
        <taxon>Microbacteriaceae</taxon>
        <taxon>Leucobacter</taxon>
    </lineage>
</organism>
<dbReference type="GO" id="GO:0045454">
    <property type="term" value="P:cell redox homeostasis"/>
    <property type="evidence" value="ECO:0007669"/>
    <property type="project" value="TreeGrafter"/>
</dbReference>
<dbReference type="Gene3D" id="3.40.30.10">
    <property type="entry name" value="Glutaredoxin"/>
    <property type="match status" value="1"/>
</dbReference>
<evidence type="ECO:0000256" key="3">
    <source>
        <dbReference type="ARBA" id="ARBA00013017"/>
    </source>
</evidence>
<dbReference type="RefSeq" id="WP_130108954.1">
    <property type="nucleotide sequence ID" value="NZ_CP035806.1"/>
</dbReference>
<dbReference type="OrthoDB" id="9812811at2"/>
<evidence type="ECO:0000256" key="6">
    <source>
        <dbReference type="ARBA" id="ARBA00023002"/>
    </source>
</evidence>
<protein>
    <recommendedName>
        <fullName evidence="3">thioredoxin-dependent peroxiredoxin</fullName>
        <ecNumber evidence="3">1.11.1.24</ecNumber>
    </recommendedName>
    <alternativeName>
        <fullName evidence="11">Bacterioferritin comigratory protein</fullName>
    </alternativeName>
    <alternativeName>
        <fullName evidence="9">Thioredoxin peroxidase</fullName>
    </alternativeName>
</protein>
<feature type="active site" description="Cysteine sulfenic acid (-SOH) intermediate; for peroxidase activity" evidence="13">
    <location>
        <position position="49"/>
    </location>
</feature>
<sequence length="159" mass="17513">MTERVILEPGQPAPDFSLQDQDGNTRSLADFRGEKVVLFFIPEAMTPACTKESCEFQESSDQLATAGYRVLGMSRDSVERLRRFADRDGLEYPFLSDPDAAVHRAYGAYGTKNSYGRIVEGVIRSTFVIDADGLIEHALTNIKATGHVARVLKLLGLDA</sequence>
<keyword evidence="17" id="KW-1185">Reference proteome</keyword>
<evidence type="ECO:0000256" key="14">
    <source>
        <dbReference type="SAM" id="MobiDB-lite"/>
    </source>
</evidence>
<evidence type="ECO:0000256" key="9">
    <source>
        <dbReference type="ARBA" id="ARBA00032824"/>
    </source>
</evidence>
<dbReference type="Pfam" id="PF00578">
    <property type="entry name" value="AhpC-TSA"/>
    <property type="match status" value="1"/>
</dbReference>
<evidence type="ECO:0000256" key="4">
    <source>
        <dbReference type="ARBA" id="ARBA00022559"/>
    </source>
</evidence>
<name>A0A4P6KD18_9MICO</name>
<evidence type="ECO:0000313" key="16">
    <source>
        <dbReference type="EMBL" id="QBE47801.1"/>
    </source>
</evidence>
<dbReference type="PANTHER" id="PTHR42801:SF4">
    <property type="entry name" value="AHPC_TSA FAMILY PROTEIN"/>
    <property type="match status" value="1"/>
</dbReference>
<keyword evidence="5" id="KW-0049">Antioxidant</keyword>
<dbReference type="Proteomes" id="UP000289260">
    <property type="component" value="Chromosome"/>
</dbReference>
<dbReference type="GO" id="GO:0005737">
    <property type="term" value="C:cytoplasm"/>
    <property type="evidence" value="ECO:0007669"/>
    <property type="project" value="TreeGrafter"/>
</dbReference>
<comment type="subunit">
    <text evidence="2">Monomer.</text>
</comment>